<feature type="domain" description="Fungal lipase-type" evidence="2">
    <location>
        <begin position="297"/>
        <end position="427"/>
    </location>
</feature>
<feature type="region of interest" description="Disordered" evidence="1">
    <location>
        <begin position="98"/>
        <end position="119"/>
    </location>
</feature>
<dbReference type="RefSeq" id="WP_080987147.1">
    <property type="nucleotide sequence ID" value="NZ_CP032482.1"/>
</dbReference>
<evidence type="ECO:0000313" key="3">
    <source>
        <dbReference type="EMBL" id="AYD45158.1"/>
    </source>
</evidence>
<dbReference type="EMBL" id="CP032482">
    <property type="protein sequence ID" value="AYD45158.1"/>
    <property type="molecule type" value="Genomic_DNA"/>
</dbReference>
<dbReference type="GeneID" id="82552352"/>
<dbReference type="PANTHER" id="PTHR45856:SF24">
    <property type="entry name" value="FUNGAL LIPASE-LIKE DOMAIN-CONTAINING PROTEIN"/>
    <property type="match status" value="1"/>
</dbReference>
<dbReference type="CDD" id="cd00519">
    <property type="entry name" value="Lipase_3"/>
    <property type="match status" value="1"/>
</dbReference>
<dbReference type="Proteomes" id="UP000265864">
    <property type="component" value="Chromosome"/>
</dbReference>
<dbReference type="Pfam" id="PF01764">
    <property type="entry name" value="Lipase_3"/>
    <property type="match status" value="1"/>
</dbReference>
<sequence>MMTNSTAFTSICPKSPDAFTGKQKKYWVEIQLVDELGKPVAGMPYKVENDATRCKYSSSNEGQSDSNGLIRIEQLHWLDLTLTIDAQKLADEMETRPLGITRNPRSRQTVNKKDSSDWRSNVQISSEQQGYLYHYATIGELCDCAPEIKGWKDETLPRFHFPPDKSLKGLEIGREHLEKRHVIEICPFRAWVLALHDTKEYSLANGYNLGLMANMAYTEKRIVESFFLEKCLDLSTTPRHEESPAYPYALAVDVPFSQRYITAEFLDSKSVNTPGSSKPLLDSTQFFYVECEEHLAVAWRGTQEVPDWLTDGAFSPQPCPTELANTGCIHGGFLDAYHLAKQTFEKEFGQIKTSLAEANGKKKLFICGHSLGGALGLTYAAEMKAIGPLLYTYGMPRTFTADAVGSLYQITHYRHVNDTDTITSVPFDADMDNWLYGKFGPLGSTLGFFWTLLAELPAQMVGAYVGEHYWHHGKPVVFFRTTQTHSSEECQVMMNPNTCRRLSYSLPRKAKLFLVPSLSETENEEAKEAQEAFVREYPGEDMQRIFPRNTNPKFDHMTNPMRHSMASEYLPFLNNQLLESAWPELAMQRKTRRDAFQLQMNQYVDSTPVEELTRNRMFLALQKMLGSALDITKKTPGGENALIRFKSVVGEEVEII</sequence>
<dbReference type="InterPro" id="IPR051218">
    <property type="entry name" value="Sec_MonoDiacylglyc_Lipase"/>
</dbReference>
<evidence type="ECO:0000259" key="2">
    <source>
        <dbReference type="Pfam" id="PF01764"/>
    </source>
</evidence>
<accession>A0A386HH29</accession>
<dbReference type="SUPFAM" id="SSF53474">
    <property type="entry name" value="alpha/beta-Hydrolases"/>
    <property type="match status" value="1"/>
</dbReference>
<dbReference type="InterPro" id="IPR002921">
    <property type="entry name" value="Fungal_lipase-type"/>
</dbReference>
<protein>
    <submittedName>
        <fullName evidence="3">Lipase family protein</fullName>
    </submittedName>
</protein>
<evidence type="ECO:0000313" key="4">
    <source>
        <dbReference type="Proteomes" id="UP000265864"/>
    </source>
</evidence>
<organism evidence="3 4">
    <name type="scientific">Yersinia rochesterensis</name>
    <dbReference type="NCBI Taxonomy" id="1604335"/>
    <lineage>
        <taxon>Bacteria</taxon>
        <taxon>Pseudomonadati</taxon>
        <taxon>Pseudomonadota</taxon>
        <taxon>Gammaproteobacteria</taxon>
        <taxon>Enterobacterales</taxon>
        <taxon>Yersiniaceae</taxon>
        <taxon>Yersinia</taxon>
    </lineage>
</organism>
<dbReference type="InterPro" id="IPR029058">
    <property type="entry name" value="AB_hydrolase_fold"/>
</dbReference>
<dbReference type="AlphaFoldDB" id="A0A386HH29"/>
<dbReference type="Gene3D" id="3.40.50.1820">
    <property type="entry name" value="alpha/beta hydrolase"/>
    <property type="match status" value="1"/>
</dbReference>
<evidence type="ECO:0000256" key="1">
    <source>
        <dbReference type="SAM" id="MobiDB-lite"/>
    </source>
</evidence>
<dbReference type="PANTHER" id="PTHR45856">
    <property type="entry name" value="ALPHA/BETA-HYDROLASES SUPERFAMILY PROTEIN"/>
    <property type="match status" value="1"/>
</dbReference>
<gene>
    <name evidence="3" type="ORF">DXZ79_16555</name>
</gene>
<name>A0A386HH29_9GAMM</name>
<proteinExistence type="predicted"/>
<reference evidence="3 4" key="1">
    <citation type="submission" date="2018-09" db="EMBL/GenBank/DDBJ databases">
        <title>Yersinia kristensenii subsp. rochesterensis subsp. nov., Isolated from Human Feces.</title>
        <authorList>
            <person name="Cunningham S.A."/>
            <person name="Jeraldo P."/>
            <person name="Patel R."/>
        </authorList>
    </citation>
    <scope>NUCLEOTIDE SEQUENCE [LARGE SCALE GENOMIC DNA]</scope>
    <source>
        <strain evidence="3 4">ATCC BAA-2637</strain>
    </source>
</reference>
<dbReference type="GO" id="GO:0006629">
    <property type="term" value="P:lipid metabolic process"/>
    <property type="evidence" value="ECO:0007669"/>
    <property type="project" value="InterPro"/>
</dbReference>